<sequence>MTALNFVLSEQAVYVVADTLVTYEHEPAYFTTKVFAVPHWNGLICGRGSHGLILDWVMRAFGSTLAVDLAQVDAFAPDIMRDIHCSRPEEEQINCTTSIYHLAFDPVQDRFVGFAYRSTNDFNSEPLEYGIHLKPATQTDVPLGVFPDDFVSLMKQQRKEQDELPNETRCFIGGQVLSWMLERVEQSDGPARVRTTILPAFEWDDFGDSYVRCLDGLAAP</sequence>
<reference evidence="1 2" key="1">
    <citation type="submission" date="2024-09" db="EMBL/GenBank/DDBJ databases">
        <authorList>
            <person name="Sun Q."/>
            <person name="Mori K."/>
        </authorList>
    </citation>
    <scope>NUCLEOTIDE SEQUENCE [LARGE SCALE GENOMIC DNA]</scope>
    <source>
        <strain evidence="1 2">CCM 7706</strain>
    </source>
</reference>
<name>A0ABV6CUV3_9SPHN</name>
<evidence type="ECO:0000313" key="1">
    <source>
        <dbReference type="EMBL" id="MFC0204478.1"/>
    </source>
</evidence>
<evidence type="ECO:0000313" key="2">
    <source>
        <dbReference type="Proteomes" id="UP001589798"/>
    </source>
</evidence>
<comment type="caution">
    <text evidence="1">The sequence shown here is derived from an EMBL/GenBank/DDBJ whole genome shotgun (WGS) entry which is preliminary data.</text>
</comment>
<protein>
    <submittedName>
        <fullName evidence="1">Uncharacterized protein</fullName>
    </submittedName>
</protein>
<proteinExistence type="predicted"/>
<organism evidence="1 2">
    <name type="scientific">Novosphingobium soli</name>
    <dbReference type="NCBI Taxonomy" id="574956"/>
    <lineage>
        <taxon>Bacteria</taxon>
        <taxon>Pseudomonadati</taxon>
        <taxon>Pseudomonadota</taxon>
        <taxon>Alphaproteobacteria</taxon>
        <taxon>Sphingomonadales</taxon>
        <taxon>Sphingomonadaceae</taxon>
        <taxon>Novosphingobium</taxon>
    </lineage>
</organism>
<keyword evidence="2" id="KW-1185">Reference proteome</keyword>
<gene>
    <name evidence="1" type="ORF">ACFFJC_09355</name>
</gene>
<dbReference type="Proteomes" id="UP001589798">
    <property type="component" value="Unassembled WGS sequence"/>
</dbReference>
<accession>A0ABV6CUV3</accession>
<dbReference type="EMBL" id="JBHLWK010000012">
    <property type="protein sequence ID" value="MFC0204478.1"/>
    <property type="molecule type" value="Genomic_DNA"/>
</dbReference>